<organism evidence="2 3">
    <name type="scientific">Umbelopsis vinacea</name>
    <dbReference type="NCBI Taxonomy" id="44442"/>
    <lineage>
        <taxon>Eukaryota</taxon>
        <taxon>Fungi</taxon>
        <taxon>Fungi incertae sedis</taxon>
        <taxon>Mucoromycota</taxon>
        <taxon>Mucoromycotina</taxon>
        <taxon>Umbelopsidomycetes</taxon>
        <taxon>Umbelopsidales</taxon>
        <taxon>Umbelopsidaceae</taxon>
        <taxon>Umbelopsis</taxon>
    </lineage>
</organism>
<feature type="compositionally biased region" description="Low complexity" evidence="1">
    <location>
        <begin position="228"/>
        <end position="237"/>
    </location>
</feature>
<dbReference type="EMBL" id="JAEPRA010000008">
    <property type="protein sequence ID" value="KAG2181642.1"/>
    <property type="molecule type" value="Genomic_DNA"/>
</dbReference>
<feature type="region of interest" description="Disordered" evidence="1">
    <location>
        <begin position="18"/>
        <end position="42"/>
    </location>
</feature>
<gene>
    <name evidence="2" type="ORF">INT44_008457</name>
</gene>
<evidence type="ECO:0000256" key="1">
    <source>
        <dbReference type="SAM" id="MobiDB-lite"/>
    </source>
</evidence>
<proteinExistence type="predicted"/>
<feature type="compositionally biased region" description="Low complexity" evidence="1">
    <location>
        <begin position="163"/>
        <end position="176"/>
    </location>
</feature>
<comment type="caution">
    <text evidence="2">The sequence shown here is derived from an EMBL/GenBank/DDBJ whole genome shotgun (WGS) entry which is preliminary data.</text>
</comment>
<name>A0A8H7UH87_9FUNG</name>
<feature type="compositionally biased region" description="Low complexity" evidence="1">
    <location>
        <begin position="134"/>
        <end position="153"/>
    </location>
</feature>
<protein>
    <submittedName>
        <fullName evidence="2">Uncharacterized protein</fullName>
    </submittedName>
</protein>
<feature type="region of interest" description="Disordered" evidence="1">
    <location>
        <begin position="124"/>
        <end position="273"/>
    </location>
</feature>
<sequence length="346" mass="37834">MLSQRSYKTALKRYLLRRKNPYDVNRPPRPRPPRKPFRWRPKKMDIDYPSLDDPMDVDEPDQLWEMDSLSMDYVMEDVSSSEDMLLCLSPALGASSPIPWRSPSPPSCRALVSSPPAHCARVPCPLPRRGRVTSSSPRRCLSPALRRSLSPLARRSRSPSPPRGRGLVRSSRGRLATPSPPRGRRLVRSSRGGLTSPAGWAAPRSPTPPCRSRSRTLSYSPSPRPRSRAPSPDAGSPVSCPPPNMGTAGQCSRPASPYLRDISPPNAGNVDGAKGAMDMLQLLDAIQELDEGSSQPSSQMAELEEKIFRSPDPLLEAGFAWGFVDYDEPQDGEPEDDAGGTSDSSG</sequence>
<evidence type="ECO:0000313" key="2">
    <source>
        <dbReference type="EMBL" id="KAG2181642.1"/>
    </source>
</evidence>
<accession>A0A8H7UH87</accession>
<feature type="region of interest" description="Disordered" evidence="1">
    <location>
        <begin position="324"/>
        <end position="346"/>
    </location>
</feature>
<reference evidence="2" key="1">
    <citation type="submission" date="2020-12" db="EMBL/GenBank/DDBJ databases">
        <title>Metabolic potential, ecology and presence of endohyphal bacteria is reflected in genomic diversity of Mucoromycotina.</title>
        <authorList>
            <person name="Muszewska A."/>
            <person name="Okrasinska A."/>
            <person name="Steczkiewicz K."/>
            <person name="Drgas O."/>
            <person name="Orlowska M."/>
            <person name="Perlinska-Lenart U."/>
            <person name="Aleksandrzak-Piekarczyk T."/>
            <person name="Szatraj K."/>
            <person name="Zielenkiewicz U."/>
            <person name="Pilsyk S."/>
            <person name="Malc E."/>
            <person name="Mieczkowski P."/>
            <person name="Kruszewska J.S."/>
            <person name="Biernat P."/>
            <person name="Pawlowska J."/>
        </authorList>
    </citation>
    <scope>NUCLEOTIDE SEQUENCE</scope>
    <source>
        <strain evidence="2">WA0000051536</strain>
    </source>
</reference>
<feature type="compositionally biased region" description="Basic residues" evidence="1">
    <location>
        <begin position="28"/>
        <end position="41"/>
    </location>
</feature>
<evidence type="ECO:0000313" key="3">
    <source>
        <dbReference type="Proteomes" id="UP000612746"/>
    </source>
</evidence>
<feature type="compositionally biased region" description="Acidic residues" evidence="1">
    <location>
        <begin position="325"/>
        <end position="338"/>
    </location>
</feature>
<dbReference type="AlphaFoldDB" id="A0A8H7UH87"/>
<keyword evidence="3" id="KW-1185">Reference proteome</keyword>
<dbReference type="Proteomes" id="UP000612746">
    <property type="component" value="Unassembled WGS sequence"/>
</dbReference>